<protein>
    <submittedName>
        <fullName evidence="2">Uncharacterized protein</fullName>
    </submittedName>
</protein>
<dbReference type="AlphaFoldDB" id="A0AAN8BLN5"/>
<comment type="caution">
    <text evidence="2">The sequence shown here is derived from an EMBL/GenBank/DDBJ whole genome shotgun (WGS) entry which is preliminary data.</text>
</comment>
<name>A0AAN8BLN5_9TELE</name>
<evidence type="ECO:0000313" key="2">
    <source>
        <dbReference type="EMBL" id="KAK5887083.1"/>
    </source>
</evidence>
<proteinExistence type="predicted"/>
<feature type="region of interest" description="Disordered" evidence="1">
    <location>
        <begin position="20"/>
        <end position="43"/>
    </location>
</feature>
<evidence type="ECO:0000256" key="1">
    <source>
        <dbReference type="SAM" id="MobiDB-lite"/>
    </source>
</evidence>
<organism evidence="2 3">
    <name type="scientific">Champsocephalus esox</name>
    <name type="common">pike icefish</name>
    <dbReference type="NCBI Taxonomy" id="159716"/>
    <lineage>
        <taxon>Eukaryota</taxon>
        <taxon>Metazoa</taxon>
        <taxon>Chordata</taxon>
        <taxon>Craniata</taxon>
        <taxon>Vertebrata</taxon>
        <taxon>Euteleostomi</taxon>
        <taxon>Actinopterygii</taxon>
        <taxon>Neopterygii</taxon>
        <taxon>Teleostei</taxon>
        <taxon>Neoteleostei</taxon>
        <taxon>Acanthomorphata</taxon>
        <taxon>Eupercaria</taxon>
        <taxon>Perciformes</taxon>
        <taxon>Notothenioidei</taxon>
        <taxon>Channichthyidae</taxon>
        <taxon>Champsocephalus</taxon>
    </lineage>
</organism>
<sequence length="127" mass="13899">MKCSCALNARTRRYVFNDQRVTPAEPRRRRPWPPGEAASAGGSWVLDRCRGSASLDSGSGEGNAPCWPRGRGACRAERGTPRAGLVAEAPVERRGERPVLPRAGLVAEAPVERRGERPVLASWQRRL</sequence>
<keyword evidence="3" id="KW-1185">Reference proteome</keyword>
<dbReference type="EMBL" id="JAULUE010002058">
    <property type="protein sequence ID" value="KAK5887083.1"/>
    <property type="molecule type" value="Genomic_DNA"/>
</dbReference>
<evidence type="ECO:0000313" key="3">
    <source>
        <dbReference type="Proteomes" id="UP001335648"/>
    </source>
</evidence>
<reference evidence="2 3" key="1">
    <citation type="journal article" date="2023" name="Mol. Biol. Evol.">
        <title>Genomics of Secondarily Temperate Adaptation in the Only Non-Antarctic Icefish.</title>
        <authorList>
            <person name="Rivera-Colon A.G."/>
            <person name="Rayamajhi N."/>
            <person name="Minhas B.F."/>
            <person name="Madrigal G."/>
            <person name="Bilyk K.T."/>
            <person name="Yoon V."/>
            <person name="Hune M."/>
            <person name="Gregory S."/>
            <person name="Cheng C.H.C."/>
            <person name="Catchen J.M."/>
        </authorList>
    </citation>
    <scope>NUCLEOTIDE SEQUENCE [LARGE SCALE GENOMIC DNA]</scope>
    <source>
        <strain evidence="2">JC2023a</strain>
    </source>
</reference>
<accession>A0AAN8BLN5</accession>
<dbReference type="Proteomes" id="UP001335648">
    <property type="component" value="Unassembled WGS sequence"/>
</dbReference>
<gene>
    <name evidence="2" type="ORF">CesoFtcFv8_015719</name>
</gene>